<dbReference type="InterPro" id="IPR000380">
    <property type="entry name" value="Topo_IA"/>
</dbReference>
<dbReference type="NCBIfam" id="TIGR01056">
    <property type="entry name" value="topB"/>
    <property type="match status" value="1"/>
</dbReference>
<evidence type="ECO:0000313" key="14">
    <source>
        <dbReference type="EMBL" id="SMG26052.1"/>
    </source>
</evidence>
<comment type="catalytic activity">
    <reaction evidence="1">
        <text>ATP-independent breakage of single-stranded DNA, followed by passage and rejoining.</text>
        <dbReference type="EC" id="5.6.2.1"/>
    </reaction>
</comment>
<keyword evidence="7 14" id="KW-0413">Isomerase</keyword>
<dbReference type="GO" id="GO:0046872">
    <property type="term" value="F:metal ion binding"/>
    <property type="evidence" value="ECO:0007669"/>
    <property type="project" value="UniProtKB-KW"/>
</dbReference>
<dbReference type="AlphaFoldDB" id="A0A1X7JE92"/>
<dbReference type="GO" id="GO:0006265">
    <property type="term" value="P:DNA topological change"/>
    <property type="evidence" value="ECO:0007669"/>
    <property type="project" value="InterPro"/>
</dbReference>
<dbReference type="SMART" id="SM00436">
    <property type="entry name" value="TOP1Bc"/>
    <property type="match status" value="1"/>
</dbReference>
<evidence type="ECO:0000313" key="15">
    <source>
        <dbReference type="Proteomes" id="UP000193420"/>
    </source>
</evidence>
<evidence type="ECO:0000256" key="2">
    <source>
        <dbReference type="ARBA" id="ARBA00009446"/>
    </source>
</evidence>
<dbReference type="SMART" id="SM00493">
    <property type="entry name" value="TOPRIM"/>
    <property type="match status" value="1"/>
</dbReference>
<dbReference type="EC" id="5.6.2.1" evidence="3"/>
<protein>
    <recommendedName>
        <fullName evidence="3">DNA topoisomerase</fullName>
        <ecNumber evidence="3">5.6.2.1</ecNumber>
    </recommendedName>
    <alternativeName>
        <fullName evidence="11">Omega-protein</fullName>
    </alternativeName>
    <alternativeName>
        <fullName evidence="10">Relaxing enzyme</fullName>
    </alternativeName>
    <alternativeName>
        <fullName evidence="8">Swivelase</fullName>
    </alternativeName>
    <alternativeName>
        <fullName evidence="9">Untwisting enzyme</fullName>
    </alternativeName>
</protein>
<dbReference type="GO" id="GO:0003677">
    <property type="term" value="F:DNA binding"/>
    <property type="evidence" value="ECO:0007669"/>
    <property type="project" value="UniProtKB-KW"/>
</dbReference>
<dbReference type="InterPro" id="IPR034144">
    <property type="entry name" value="TOPRIM_TopoIII"/>
</dbReference>
<keyword evidence="4" id="KW-0479">Metal-binding</keyword>
<dbReference type="Gene3D" id="1.10.290.10">
    <property type="entry name" value="Topoisomerase I, domain 4"/>
    <property type="match status" value="1"/>
</dbReference>
<organism evidence="14 15">
    <name type="scientific">Arenibacter troitsensis</name>
    <dbReference type="NCBI Taxonomy" id="188872"/>
    <lineage>
        <taxon>Bacteria</taxon>
        <taxon>Pseudomonadati</taxon>
        <taxon>Bacteroidota</taxon>
        <taxon>Flavobacteriia</taxon>
        <taxon>Flavobacteriales</taxon>
        <taxon>Flavobacteriaceae</taxon>
        <taxon>Arenibacter</taxon>
    </lineage>
</organism>
<dbReference type="InterPro" id="IPR013826">
    <property type="entry name" value="Topo_IA_cen_sub3"/>
</dbReference>
<evidence type="ECO:0000256" key="1">
    <source>
        <dbReference type="ARBA" id="ARBA00000213"/>
    </source>
</evidence>
<dbReference type="PRINTS" id="PR00417">
    <property type="entry name" value="PRTPISMRASEI"/>
</dbReference>
<dbReference type="Proteomes" id="UP000193420">
    <property type="component" value="Unassembled WGS sequence"/>
</dbReference>
<evidence type="ECO:0000256" key="6">
    <source>
        <dbReference type="ARBA" id="ARBA00023125"/>
    </source>
</evidence>
<dbReference type="Gene3D" id="2.70.20.10">
    <property type="entry name" value="Topoisomerase I, domain 3"/>
    <property type="match status" value="1"/>
</dbReference>
<dbReference type="Pfam" id="PF01131">
    <property type="entry name" value="Topoisom_bac"/>
    <property type="match status" value="1"/>
</dbReference>
<reference evidence="15" key="1">
    <citation type="submission" date="2017-04" db="EMBL/GenBank/DDBJ databases">
        <authorList>
            <person name="Varghese N."/>
            <person name="Submissions S."/>
        </authorList>
    </citation>
    <scope>NUCLEOTIDE SEQUENCE [LARGE SCALE GENOMIC DNA]</scope>
    <source>
        <strain evidence="15">DSM 19835</strain>
    </source>
</reference>
<accession>A0A1X7JE92</accession>
<dbReference type="InterPro" id="IPR013497">
    <property type="entry name" value="Topo_IA_cen"/>
</dbReference>
<evidence type="ECO:0000256" key="10">
    <source>
        <dbReference type="ARBA" id="ARBA00032235"/>
    </source>
</evidence>
<dbReference type="PANTHER" id="PTHR11390:SF21">
    <property type="entry name" value="DNA TOPOISOMERASE 3-ALPHA"/>
    <property type="match status" value="1"/>
</dbReference>
<evidence type="ECO:0000256" key="3">
    <source>
        <dbReference type="ARBA" id="ARBA00012891"/>
    </source>
</evidence>
<feature type="domain" description="Topo IA-type catalytic" evidence="13">
    <location>
        <begin position="200"/>
        <end position="626"/>
    </location>
</feature>
<dbReference type="InterPro" id="IPR006171">
    <property type="entry name" value="TOPRIM_dom"/>
</dbReference>
<dbReference type="PANTHER" id="PTHR11390">
    <property type="entry name" value="PROKARYOTIC DNA TOPOISOMERASE"/>
    <property type="match status" value="1"/>
</dbReference>
<dbReference type="PROSITE" id="PS52039">
    <property type="entry name" value="TOPO_IA_2"/>
    <property type="match status" value="1"/>
</dbReference>
<evidence type="ECO:0000256" key="4">
    <source>
        <dbReference type="ARBA" id="ARBA00022723"/>
    </source>
</evidence>
<keyword evidence="5" id="KW-0799">Topoisomerase</keyword>
<dbReference type="GO" id="GO:0006310">
    <property type="term" value="P:DNA recombination"/>
    <property type="evidence" value="ECO:0007669"/>
    <property type="project" value="TreeGrafter"/>
</dbReference>
<dbReference type="PROSITE" id="PS50880">
    <property type="entry name" value="TOPRIM"/>
    <property type="match status" value="1"/>
</dbReference>
<evidence type="ECO:0000256" key="8">
    <source>
        <dbReference type="ARBA" id="ARBA00030003"/>
    </source>
</evidence>
<dbReference type="InterPro" id="IPR013824">
    <property type="entry name" value="Topo_IA_cen_sub1"/>
</dbReference>
<proteinExistence type="inferred from homology"/>
<dbReference type="InterPro" id="IPR005738">
    <property type="entry name" value="TopoIII"/>
</dbReference>
<keyword evidence="15" id="KW-1185">Reference proteome</keyword>
<dbReference type="Gene3D" id="1.10.460.10">
    <property type="entry name" value="Topoisomerase I, domain 2"/>
    <property type="match status" value="1"/>
</dbReference>
<dbReference type="SMART" id="SM00437">
    <property type="entry name" value="TOP1Ac"/>
    <property type="match status" value="1"/>
</dbReference>
<gene>
    <name evidence="14" type="ORF">SAMN03080602_01704</name>
</gene>
<evidence type="ECO:0000259" key="13">
    <source>
        <dbReference type="PROSITE" id="PS52039"/>
    </source>
</evidence>
<dbReference type="GO" id="GO:0003917">
    <property type="term" value="F:DNA topoisomerase type I (single strand cut, ATP-independent) activity"/>
    <property type="evidence" value="ECO:0007669"/>
    <property type="project" value="UniProtKB-EC"/>
</dbReference>
<evidence type="ECO:0000256" key="11">
    <source>
        <dbReference type="ARBA" id="ARBA00032877"/>
    </source>
</evidence>
<dbReference type="EMBL" id="FXAO01000003">
    <property type="protein sequence ID" value="SMG26052.1"/>
    <property type="molecule type" value="Genomic_DNA"/>
</dbReference>
<dbReference type="GO" id="GO:0006281">
    <property type="term" value="P:DNA repair"/>
    <property type="evidence" value="ECO:0007669"/>
    <property type="project" value="TreeGrafter"/>
</dbReference>
<dbReference type="InterPro" id="IPR003601">
    <property type="entry name" value="Topo_IA_2"/>
</dbReference>
<name>A0A1X7JE92_9FLAO</name>
<dbReference type="STRING" id="188872.SAMN03080602_01704"/>
<sequence>MPLNISFLYPKNTSWYLVTGHLLDKIPYNTNVGVLYNLSNLHPSKTILKVKVCIAEKPSVAREIAQVLGANTKHDGYFEGNGYAVTFTFGHLCTLFEPSDYKPHWKSWDLNNLPMLPEKFKTKVVDNAGIQKQFKIVKSLFDKAEVVINCGDAGQEGELIQRWVLQQANYKGEVKRLWISSLTTEAIKEGFTKLKSSHDYDNLYYAGFSRAIGDWLLGMNATRLYTVKHGGYKQMLSVGRVQTPTLAMVVNRFKEIENFIPQPYWELQTLYRDTVFNYEEGRFLKMEDGEILANEVKEHEFEIVAITKKKGKEYAPKLFDLTGLQVYCNTKFGFTADETLKIVQKLYEQKVVTYPRVDTTFLPNDVYPKVAGILRNLTQYEQFTSTLLLKKIRKSTKVFNDKKVTDHHAIIPTGVQIKLATAQQQVYDSIVRRFIAVFYDDCDVSNTTVLGKAANIPFKTTGKEILKKGWRVVFETGNSKEKKETGILPNFVKGEKGPHKPTFLEKQTKPPKQFTEATLLRAMETAGKQVDDDEMRELMKENGIGRPSTRANIIETLFRRKYIERKKKQVLPTPTGIQLIDTIQNELLKSAELTGMWEKQLKDIEKGAYSAGLFIANMKRMVDELVYEVRSEAQRANISHSQEPVKKETQKTKKNIGGITHETCPKCKNGHLIKGKLAYGCSGYKNGCDFLLPFTIHHKKISEKQMIRLLQKGCTVNLKGFTYNGVEDVEGLLRFDENYKVILEPKKKQHTDVPSCPKCKNGRIVKGKTSYGCSNHNKGCDFRYTFIEVKAKALGKPLTKALVVSILNGNY</sequence>
<dbReference type="Gene3D" id="3.40.50.140">
    <property type="match status" value="1"/>
</dbReference>
<comment type="similarity">
    <text evidence="2">Belongs to the type IA topoisomerase family.</text>
</comment>
<dbReference type="CDD" id="cd00186">
    <property type="entry name" value="TOP1Ac"/>
    <property type="match status" value="1"/>
</dbReference>
<dbReference type="InterPro" id="IPR013825">
    <property type="entry name" value="Topo_IA_cen_sub2"/>
</dbReference>
<dbReference type="CDD" id="cd03362">
    <property type="entry name" value="TOPRIM_TopoIA_TopoIII"/>
    <property type="match status" value="1"/>
</dbReference>
<dbReference type="InterPro" id="IPR003602">
    <property type="entry name" value="Topo_IA_DNA-bd_dom"/>
</dbReference>
<dbReference type="GO" id="GO:0043597">
    <property type="term" value="C:cytoplasmic replication fork"/>
    <property type="evidence" value="ECO:0007669"/>
    <property type="project" value="TreeGrafter"/>
</dbReference>
<evidence type="ECO:0000256" key="9">
    <source>
        <dbReference type="ARBA" id="ARBA00031985"/>
    </source>
</evidence>
<dbReference type="SUPFAM" id="SSF56712">
    <property type="entry name" value="Prokaryotic type I DNA topoisomerase"/>
    <property type="match status" value="1"/>
</dbReference>
<evidence type="ECO:0000256" key="5">
    <source>
        <dbReference type="ARBA" id="ARBA00023029"/>
    </source>
</evidence>
<dbReference type="NCBIfam" id="NF005829">
    <property type="entry name" value="PRK07726.1"/>
    <property type="match status" value="1"/>
</dbReference>
<keyword evidence="6" id="KW-0238">DNA-binding</keyword>
<dbReference type="Pfam" id="PF01751">
    <property type="entry name" value="Toprim"/>
    <property type="match status" value="1"/>
</dbReference>
<feature type="domain" description="Toprim" evidence="12">
    <location>
        <begin position="50"/>
        <end position="183"/>
    </location>
</feature>
<evidence type="ECO:0000256" key="7">
    <source>
        <dbReference type="ARBA" id="ARBA00023235"/>
    </source>
</evidence>
<evidence type="ECO:0000259" key="12">
    <source>
        <dbReference type="PROSITE" id="PS50880"/>
    </source>
</evidence>
<dbReference type="InterPro" id="IPR023405">
    <property type="entry name" value="Topo_IA_core_domain"/>
</dbReference>